<dbReference type="OrthoDB" id="9792788at2"/>
<keyword evidence="4" id="KW-1185">Reference proteome</keyword>
<gene>
    <name evidence="3" type="ORF">FPZ52_10365</name>
</gene>
<dbReference type="Proteomes" id="UP000318483">
    <property type="component" value="Chromosome"/>
</dbReference>
<dbReference type="PANTHER" id="PTHR35335">
    <property type="entry name" value="UPF0716 PROTEIN FXSA"/>
    <property type="match status" value="1"/>
</dbReference>
<organism evidence="3 4">
    <name type="scientific">Qingshengfaniella alkalisoli</name>
    <dbReference type="NCBI Taxonomy" id="2599296"/>
    <lineage>
        <taxon>Bacteria</taxon>
        <taxon>Pseudomonadati</taxon>
        <taxon>Pseudomonadota</taxon>
        <taxon>Alphaproteobacteria</taxon>
        <taxon>Rhodobacterales</taxon>
        <taxon>Paracoccaceae</taxon>
        <taxon>Qingshengfaniella</taxon>
    </lineage>
</organism>
<evidence type="ECO:0000256" key="2">
    <source>
        <dbReference type="SAM" id="Phobius"/>
    </source>
</evidence>
<dbReference type="PANTHER" id="PTHR35335:SF1">
    <property type="entry name" value="UPF0716 PROTEIN FXSA"/>
    <property type="match status" value="1"/>
</dbReference>
<keyword evidence="2" id="KW-0472">Membrane</keyword>
<evidence type="ECO:0000313" key="4">
    <source>
        <dbReference type="Proteomes" id="UP000318483"/>
    </source>
</evidence>
<reference evidence="3 4" key="1">
    <citation type="submission" date="2019-07" db="EMBL/GenBank/DDBJ databases">
        <title>Litoreibacter alkalisoli sp. nov., isolated from saline-alkaline soil.</title>
        <authorList>
            <person name="Wang S."/>
            <person name="Xu L."/>
            <person name="Xing Y.-T."/>
            <person name="Sun J.-Q."/>
        </authorList>
    </citation>
    <scope>NUCLEOTIDE SEQUENCE [LARGE SCALE GENOMIC DNA]</scope>
    <source>
        <strain evidence="3 4">LN3S51</strain>
    </source>
</reference>
<sequence>MWLLLAFIAVPMIEIALFIQVGSLIGLWPTLFIVLATAVIGTTMVRSQGRDALKRLQTSFDRLDNPTVPLAHGAMIILSGALLLTPGFFTDTIGLLLLVPKVRDALFRHIQSRVKIRSFSMGRSQHYKANSDPGVIDGEFFEVDPDSVKPKPTDRPSGWTRS</sequence>
<feature type="transmembrane region" description="Helical" evidence="2">
    <location>
        <begin position="28"/>
        <end position="47"/>
    </location>
</feature>
<name>A0A5B8J6L9_9RHOB</name>
<feature type="region of interest" description="Disordered" evidence="1">
    <location>
        <begin position="142"/>
        <end position="162"/>
    </location>
</feature>
<dbReference type="GO" id="GO:0016020">
    <property type="term" value="C:membrane"/>
    <property type="evidence" value="ECO:0007669"/>
    <property type="project" value="InterPro"/>
</dbReference>
<dbReference type="AlphaFoldDB" id="A0A5B8J6L9"/>
<accession>A0A5B8J6L9</accession>
<protein>
    <submittedName>
        <fullName evidence="3">FxsA family protein</fullName>
    </submittedName>
</protein>
<keyword evidence="2" id="KW-0812">Transmembrane</keyword>
<keyword evidence="2" id="KW-1133">Transmembrane helix</keyword>
<dbReference type="EMBL" id="CP042261">
    <property type="protein sequence ID" value="QDY69980.1"/>
    <property type="molecule type" value="Genomic_DNA"/>
</dbReference>
<evidence type="ECO:0000313" key="3">
    <source>
        <dbReference type="EMBL" id="QDY69980.1"/>
    </source>
</evidence>
<proteinExistence type="predicted"/>
<evidence type="ECO:0000256" key="1">
    <source>
        <dbReference type="SAM" id="MobiDB-lite"/>
    </source>
</evidence>
<feature type="transmembrane region" description="Helical" evidence="2">
    <location>
        <begin position="68"/>
        <end position="89"/>
    </location>
</feature>
<dbReference type="Pfam" id="PF04186">
    <property type="entry name" value="FxsA"/>
    <property type="match status" value="1"/>
</dbReference>
<dbReference type="KEGG" id="lit:FPZ52_10365"/>
<dbReference type="RefSeq" id="WP_146365356.1">
    <property type="nucleotide sequence ID" value="NZ_CP042261.1"/>
</dbReference>
<dbReference type="NCBIfam" id="NF008528">
    <property type="entry name" value="PRK11463.1-2"/>
    <property type="match status" value="1"/>
</dbReference>
<dbReference type="InterPro" id="IPR007313">
    <property type="entry name" value="FxsA"/>
</dbReference>